<protein>
    <submittedName>
        <fullName evidence="2">Uncharacterized protein</fullName>
    </submittedName>
</protein>
<accession>A0A9Q0MKA4</accession>
<keyword evidence="3" id="KW-1185">Reference proteome</keyword>
<feature type="compositionally biased region" description="Polar residues" evidence="1">
    <location>
        <begin position="380"/>
        <end position="394"/>
    </location>
</feature>
<feature type="compositionally biased region" description="Low complexity" evidence="1">
    <location>
        <begin position="359"/>
        <end position="376"/>
    </location>
</feature>
<name>A0A9Q0MKA4_9DIPT</name>
<evidence type="ECO:0000256" key="1">
    <source>
        <dbReference type="SAM" id="MobiDB-lite"/>
    </source>
</evidence>
<evidence type="ECO:0000313" key="2">
    <source>
        <dbReference type="EMBL" id="KAJ6626285.1"/>
    </source>
</evidence>
<dbReference type="EMBL" id="WJQU01003268">
    <property type="protein sequence ID" value="KAJ6626285.1"/>
    <property type="molecule type" value="Genomic_DNA"/>
</dbReference>
<dbReference type="AlphaFoldDB" id="A0A9Q0MKA4"/>
<feature type="compositionally biased region" description="Polar residues" evidence="1">
    <location>
        <begin position="214"/>
        <end position="238"/>
    </location>
</feature>
<evidence type="ECO:0000313" key="3">
    <source>
        <dbReference type="Proteomes" id="UP001151699"/>
    </source>
</evidence>
<feature type="compositionally biased region" description="Low complexity" evidence="1">
    <location>
        <begin position="189"/>
        <end position="205"/>
    </location>
</feature>
<proteinExistence type="predicted"/>
<feature type="region of interest" description="Disordered" evidence="1">
    <location>
        <begin position="352"/>
        <end position="395"/>
    </location>
</feature>
<gene>
    <name evidence="2" type="ORF">Bhyg_16533</name>
</gene>
<dbReference type="Proteomes" id="UP001151699">
    <property type="component" value="Unassembled WGS sequence"/>
</dbReference>
<feature type="region of interest" description="Disordered" evidence="1">
    <location>
        <begin position="186"/>
        <end position="238"/>
    </location>
</feature>
<organism evidence="2 3">
    <name type="scientific">Pseudolycoriella hygida</name>
    <dbReference type="NCBI Taxonomy" id="35572"/>
    <lineage>
        <taxon>Eukaryota</taxon>
        <taxon>Metazoa</taxon>
        <taxon>Ecdysozoa</taxon>
        <taxon>Arthropoda</taxon>
        <taxon>Hexapoda</taxon>
        <taxon>Insecta</taxon>
        <taxon>Pterygota</taxon>
        <taxon>Neoptera</taxon>
        <taxon>Endopterygota</taxon>
        <taxon>Diptera</taxon>
        <taxon>Nematocera</taxon>
        <taxon>Sciaroidea</taxon>
        <taxon>Sciaridae</taxon>
        <taxon>Pseudolycoriella</taxon>
    </lineage>
</organism>
<reference evidence="2" key="1">
    <citation type="submission" date="2022-07" db="EMBL/GenBank/DDBJ databases">
        <authorList>
            <person name="Trinca V."/>
            <person name="Uliana J.V.C."/>
            <person name="Torres T.T."/>
            <person name="Ward R.J."/>
            <person name="Monesi N."/>
        </authorList>
    </citation>
    <scope>NUCLEOTIDE SEQUENCE</scope>
    <source>
        <strain evidence="2">HSMRA1968</strain>
        <tissue evidence="2">Whole embryos</tissue>
    </source>
</reference>
<feature type="region of interest" description="Disordered" evidence="1">
    <location>
        <begin position="72"/>
        <end position="101"/>
    </location>
</feature>
<sequence>MTLETSHKVATGELSAKIVDTFLADTTIQSLGTLKIGCDIAFLILPCPDYNVYKAYVSYNCSKMVRRAAKKASSSKVTETSSSSKETTTTSSTSKSTVEKSGSQISMSSGVCIADVTDLNKSDSQVSFGNISSQYVVTAPENQPTPSKERIIFGGTQIVEVPSTSDQHVQLGDKNIGADGSTYTIQMQSSSSNTKSSYSTSSEFKSTTDADGKVSTTSREWGTKKNQATSDFLSSKSGTNIEPEIFQSQSHQAEKIKYDTGNNGEKSLYEATNIDSQRKLQQIGSSTPVAHSSDHIKRVKYDDKTKKYITSEESKDTNVIDSTTLQMVALPEDNYSTVNAIEDLSRNNRNFTSSEKAGASTFSNSNLSTTSSANTAGKITKSSDQLKSTNEKNLTGTTTTYTSKIEIVSTF</sequence>
<comment type="caution">
    <text evidence="2">The sequence shown here is derived from an EMBL/GenBank/DDBJ whole genome shotgun (WGS) entry which is preliminary data.</text>
</comment>